<sequence length="212" mass="24331">MHEERYNALLGLKERLNSWRHHAHRNTQQLEVPSSQKQLDSWRYRACRTTPRLELQSLQEQHIAGYQNKSDHRSSERKGITRALNHTRILANTSAQAHGCQQNTLPVLLGLLLKASSSRQPHWSAKPPRLKIESYQALSSHPLTALTHHSSFRIQSVLTRTDPHEQLSSKTGNHEQLTSTLCVPISLRPTIEQITRIQHRTLYSSTRQLTSP</sequence>
<accession>A0A2Z7ADF2</accession>
<evidence type="ECO:0000313" key="2">
    <source>
        <dbReference type="Proteomes" id="UP000250235"/>
    </source>
</evidence>
<keyword evidence="2" id="KW-1185">Reference proteome</keyword>
<proteinExistence type="predicted"/>
<dbReference type="Proteomes" id="UP000250235">
    <property type="component" value="Unassembled WGS sequence"/>
</dbReference>
<dbReference type="AlphaFoldDB" id="A0A2Z7ADF2"/>
<dbReference type="EMBL" id="KV018480">
    <property type="protein sequence ID" value="KZV16985.1"/>
    <property type="molecule type" value="Genomic_DNA"/>
</dbReference>
<name>A0A2Z7ADF2_9LAMI</name>
<evidence type="ECO:0000313" key="1">
    <source>
        <dbReference type="EMBL" id="KZV16985.1"/>
    </source>
</evidence>
<gene>
    <name evidence="1" type="ORF">F511_33396</name>
</gene>
<organism evidence="1 2">
    <name type="scientific">Dorcoceras hygrometricum</name>
    <dbReference type="NCBI Taxonomy" id="472368"/>
    <lineage>
        <taxon>Eukaryota</taxon>
        <taxon>Viridiplantae</taxon>
        <taxon>Streptophyta</taxon>
        <taxon>Embryophyta</taxon>
        <taxon>Tracheophyta</taxon>
        <taxon>Spermatophyta</taxon>
        <taxon>Magnoliopsida</taxon>
        <taxon>eudicotyledons</taxon>
        <taxon>Gunneridae</taxon>
        <taxon>Pentapetalae</taxon>
        <taxon>asterids</taxon>
        <taxon>lamiids</taxon>
        <taxon>Lamiales</taxon>
        <taxon>Gesneriaceae</taxon>
        <taxon>Didymocarpoideae</taxon>
        <taxon>Trichosporeae</taxon>
        <taxon>Loxocarpinae</taxon>
        <taxon>Dorcoceras</taxon>
    </lineage>
</organism>
<reference evidence="1 2" key="1">
    <citation type="journal article" date="2015" name="Proc. Natl. Acad. Sci. U.S.A.">
        <title>The resurrection genome of Boea hygrometrica: A blueprint for survival of dehydration.</title>
        <authorList>
            <person name="Xiao L."/>
            <person name="Yang G."/>
            <person name="Zhang L."/>
            <person name="Yang X."/>
            <person name="Zhao S."/>
            <person name="Ji Z."/>
            <person name="Zhou Q."/>
            <person name="Hu M."/>
            <person name="Wang Y."/>
            <person name="Chen M."/>
            <person name="Xu Y."/>
            <person name="Jin H."/>
            <person name="Xiao X."/>
            <person name="Hu G."/>
            <person name="Bao F."/>
            <person name="Hu Y."/>
            <person name="Wan P."/>
            <person name="Li L."/>
            <person name="Deng X."/>
            <person name="Kuang T."/>
            <person name="Xiang C."/>
            <person name="Zhu J.K."/>
            <person name="Oliver M.J."/>
            <person name="He Y."/>
        </authorList>
    </citation>
    <scope>NUCLEOTIDE SEQUENCE [LARGE SCALE GENOMIC DNA]</scope>
    <source>
        <strain evidence="2">cv. XS01</strain>
    </source>
</reference>
<protein>
    <submittedName>
        <fullName evidence="1">Uncharacterized protein</fullName>
    </submittedName>
</protein>